<dbReference type="PANTHER" id="PTHR11461">
    <property type="entry name" value="SERINE PROTEASE INHIBITOR, SERPIN"/>
    <property type="match status" value="1"/>
</dbReference>
<organism evidence="6 7">
    <name type="scientific">Henosepilachna vigintioctopunctata</name>
    <dbReference type="NCBI Taxonomy" id="420089"/>
    <lineage>
        <taxon>Eukaryota</taxon>
        <taxon>Metazoa</taxon>
        <taxon>Ecdysozoa</taxon>
        <taxon>Arthropoda</taxon>
        <taxon>Hexapoda</taxon>
        <taxon>Insecta</taxon>
        <taxon>Pterygota</taxon>
        <taxon>Neoptera</taxon>
        <taxon>Endopterygota</taxon>
        <taxon>Coleoptera</taxon>
        <taxon>Polyphaga</taxon>
        <taxon>Cucujiformia</taxon>
        <taxon>Coccinelloidea</taxon>
        <taxon>Coccinellidae</taxon>
        <taxon>Epilachninae</taxon>
        <taxon>Epilachnini</taxon>
        <taxon>Henosepilachna</taxon>
    </lineage>
</organism>
<name>A0AAW1UTU7_9CUCU</name>
<dbReference type="AlphaFoldDB" id="A0AAW1UTU7"/>
<evidence type="ECO:0000256" key="1">
    <source>
        <dbReference type="ARBA" id="ARBA00022690"/>
    </source>
</evidence>
<comment type="caution">
    <text evidence="6">The sequence shown here is derived from an EMBL/GenBank/DDBJ whole genome shotgun (WGS) entry which is preliminary data.</text>
</comment>
<proteinExistence type="inferred from homology"/>
<dbReference type="GO" id="GO:0004867">
    <property type="term" value="F:serine-type endopeptidase inhibitor activity"/>
    <property type="evidence" value="ECO:0007669"/>
    <property type="project" value="UniProtKB-KW"/>
</dbReference>
<evidence type="ECO:0000256" key="4">
    <source>
        <dbReference type="SAM" id="SignalP"/>
    </source>
</evidence>
<dbReference type="InterPro" id="IPR023796">
    <property type="entry name" value="Serpin_dom"/>
</dbReference>
<dbReference type="InterPro" id="IPR042185">
    <property type="entry name" value="Serpin_sf_2"/>
</dbReference>
<gene>
    <name evidence="6" type="ORF">WA026_019145</name>
</gene>
<evidence type="ECO:0000259" key="5">
    <source>
        <dbReference type="SMART" id="SM00093"/>
    </source>
</evidence>
<keyword evidence="2" id="KW-0722">Serine protease inhibitor</keyword>
<dbReference type="Proteomes" id="UP001431783">
    <property type="component" value="Unassembled WGS sequence"/>
</dbReference>
<keyword evidence="1" id="KW-0646">Protease inhibitor</keyword>
<evidence type="ECO:0000313" key="6">
    <source>
        <dbReference type="EMBL" id="KAK9886887.1"/>
    </source>
</evidence>
<dbReference type="InterPro" id="IPR042178">
    <property type="entry name" value="Serpin_sf_1"/>
</dbReference>
<feature type="signal peptide" evidence="4">
    <location>
        <begin position="1"/>
        <end position="16"/>
    </location>
</feature>
<accession>A0AAW1UTU7</accession>
<dbReference type="FunFam" id="2.30.39.10:FF:000035">
    <property type="entry name" value="Serine protease inhibitor (serpin) 16"/>
    <property type="match status" value="1"/>
</dbReference>
<dbReference type="SMART" id="SM00093">
    <property type="entry name" value="SERPIN"/>
    <property type="match status" value="1"/>
</dbReference>
<sequence length="591" mass="66829">MYYPLLLIVVITQLHAQQLYYPDEDGNVVYNTKPYQNQNQPLPSMYPPPSASRLDTYNNSQMSPIQGPIPTRGTPEYDRYVDRIISTGLVKLTLAMKKVITRQAEDQYNNIVFAPVSMAASLALVLLGANGKTYQEISTFLGFASGVPDLDKKSQIVHQQFGRMILKLEKTSGFVIGSQVNFATAIFVQNNYPIRKIYQSTAGSVYQSEVLNLDFKENPAYAQRAINAWVSDRTKGKIKEVLNEAPSVDTKVIIASAMYFNAQWEYPFFDGATKRRPFYTNGKDKPSDIWVDMMSNGGYFPYYKDRILNCEILGFPYKGNQSTMYVVKPNDSNREKLAMLENLLTVEHLHRLVENTNDTSVVILFPKMLIDTTIDLKSPLEYLGVTSLFNPDEANLALLSPGPSSIGNITGKINLGSSVINPISPSNPKQHYEEDESVLIFNRFGETVNCTKFFYMKESNLTTCEELITNSTKKVLYKKFDDKIGRRIVRQAPSIPENLDALREDINKHENPQSFENPGLFADKVIHKVHMHITETGTEAAASTVFGLSKTGSRVVFRVEVPFFFFIMHKETKVITFWGSVNRPTPFYSHT</sequence>
<keyword evidence="7" id="KW-1185">Reference proteome</keyword>
<keyword evidence="4" id="KW-0732">Signal</keyword>
<evidence type="ECO:0000313" key="7">
    <source>
        <dbReference type="Proteomes" id="UP001431783"/>
    </source>
</evidence>
<feature type="chain" id="PRO_5043374017" description="Serpin domain-containing protein" evidence="4">
    <location>
        <begin position="17"/>
        <end position="591"/>
    </location>
</feature>
<comment type="similarity">
    <text evidence="3">Belongs to the serpin family.</text>
</comment>
<reference evidence="6 7" key="1">
    <citation type="submission" date="2023-03" db="EMBL/GenBank/DDBJ databases">
        <title>Genome insight into feeding habits of ladybird beetles.</title>
        <authorList>
            <person name="Li H.-S."/>
            <person name="Huang Y.-H."/>
            <person name="Pang H."/>
        </authorList>
    </citation>
    <scope>NUCLEOTIDE SEQUENCE [LARGE SCALE GENOMIC DNA]</scope>
    <source>
        <strain evidence="6">SYSU_2023b</strain>
        <tissue evidence="6">Whole body</tissue>
    </source>
</reference>
<dbReference type="InterPro" id="IPR000215">
    <property type="entry name" value="Serpin_fam"/>
</dbReference>
<dbReference type="Pfam" id="PF00079">
    <property type="entry name" value="Serpin"/>
    <property type="match status" value="2"/>
</dbReference>
<evidence type="ECO:0000256" key="2">
    <source>
        <dbReference type="ARBA" id="ARBA00022900"/>
    </source>
</evidence>
<dbReference type="SUPFAM" id="SSF56574">
    <property type="entry name" value="Serpins"/>
    <property type="match status" value="1"/>
</dbReference>
<dbReference type="Gene3D" id="2.30.39.10">
    <property type="entry name" value="Alpha-1-antitrypsin, domain 1"/>
    <property type="match status" value="1"/>
</dbReference>
<evidence type="ECO:0000256" key="3">
    <source>
        <dbReference type="RuleBase" id="RU000411"/>
    </source>
</evidence>
<dbReference type="PANTHER" id="PTHR11461:SF342">
    <property type="entry name" value="SERINE PROTEASE INHIBITOR 28DC"/>
    <property type="match status" value="1"/>
</dbReference>
<dbReference type="InterPro" id="IPR036186">
    <property type="entry name" value="Serpin_sf"/>
</dbReference>
<dbReference type="Gene3D" id="3.30.497.10">
    <property type="entry name" value="Antithrombin, subunit I, domain 2"/>
    <property type="match status" value="2"/>
</dbReference>
<feature type="domain" description="Serpin" evidence="5">
    <location>
        <begin position="94"/>
        <end position="584"/>
    </location>
</feature>
<protein>
    <recommendedName>
        <fullName evidence="5">Serpin domain-containing protein</fullName>
    </recommendedName>
</protein>
<dbReference type="EMBL" id="JARQZJ010000103">
    <property type="protein sequence ID" value="KAK9886887.1"/>
    <property type="molecule type" value="Genomic_DNA"/>
</dbReference>
<dbReference type="GO" id="GO:0005615">
    <property type="term" value="C:extracellular space"/>
    <property type="evidence" value="ECO:0007669"/>
    <property type="project" value="InterPro"/>
</dbReference>
<dbReference type="GO" id="GO:0045861">
    <property type="term" value="P:negative regulation of proteolysis"/>
    <property type="evidence" value="ECO:0007669"/>
    <property type="project" value="UniProtKB-ARBA"/>
</dbReference>